<evidence type="ECO:0000313" key="2">
    <source>
        <dbReference type="EMBL" id="KAE9052264.1"/>
    </source>
</evidence>
<keyword evidence="5" id="KW-1185">Reference proteome</keyword>
<evidence type="ECO:0000313" key="1">
    <source>
        <dbReference type="EMBL" id="KAE9048106.1"/>
    </source>
</evidence>
<evidence type="ECO:0000313" key="5">
    <source>
        <dbReference type="Proteomes" id="UP000434957"/>
    </source>
</evidence>
<reference evidence="4 6" key="1">
    <citation type="submission" date="2018-09" db="EMBL/GenBank/DDBJ databases">
        <title>Genomic investigation of the strawberry pathogen Phytophthora fragariae indicates pathogenicity is determined by transcriptional variation in three key races.</title>
        <authorList>
            <person name="Adams T.M."/>
            <person name="Armitage A.D."/>
            <person name="Sobczyk M.K."/>
            <person name="Bates H.J."/>
            <person name="Dunwell J.M."/>
            <person name="Nellist C.F."/>
            <person name="Harrison R.J."/>
        </authorList>
    </citation>
    <scope>NUCLEOTIDE SEQUENCE [LARGE SCALE GENOMIC DNA]</scope>
    <source>
        <strain evidence="2 4">SCRP249</strain>
        <strain evidence="1 6">SCRP324</strain>
        <strain evidence="3 5">SCRP333</strain>
    </source>
</reference>
<organism evidence="1 6">
    <name type="scientific">Phytophthora rubi</name>
    <dbReference type="NCBI Taxonomy" id="129364"/>
    <lineage>
        <taxon>Eukaryota</taxon>
        <taxon>Sar</taxon>
        <taxon>Stramenopiles</taxon>
        <taxon>Oomycota</taxon>
        <taxon>Peronosporomycetes</taxon>
        <taxon>Peronosporales</taxon>
        <taxon>Peronosporaceae</taxon>
        <taxon>Phytophthora</taxon>
    </lineage>
</organism>
<dbReference type="EMBL" id="QXFV01000017">
    <property type="protein sequence ID" value="KAE9052264.1"/>
    <property type="molecule type" value="Genomic_DNA"/>
</dbReference>
<dbReference type="EMBL" id="QXFU01000016">
    <property type="protein sequence ID" value="KAE9048106.1"/>
    <property type="molecule type" value="Genomic_DNA"/>
</dbReference>
<sequence>MTTTTDDVIADANSAMVKYNHRLTRGVPRHHKSAYLLRRWRRAHQYGADLEAAIIRAHLAHVLGDEGERPLMAPFNATMHWHVHLEAH</sequence>
<proteinExistence type="predicted"/>
<accession>A0A6A3P3C0</accession>
<name>A0A6A3P3C0_9STRA</name>
<comment type="caution">
    <text evidence="1">The sequence shown here is derived from an EMBL/GenBank/DDBJ whole genome shotgun (WGS) entry which is preliminary data.</text>
</comment>
<dbReference type="Proteomes" id="UP000429607">
    <property type="component" value="Unassembled WGS sequence"/>
</dbReference>
<dbReference type="AlphaFoldDB" id="A0A6A3P3C0"/>
<evidence type="ECO:0000313" key="6">
    <source>
        <dbReference type="Proteomes" id="UP000435112"/>
    </source>
</evidence>
<dbReference type="Proteomes" id="UP000435112">
    <property type="component" value="Unassembled WGS sequence"/>
</dbReference>
<dbReference type="OrthoDB" id="10272051at2759"/>
<protein>
    <submittedName>
        <fullName evidence="1">Uncharacterized protein</fullName>
    </submittedName>
</protein>
<gene>
    <name evidence="2" type="ORF">PR001_g673</name>
    <name evidence="1" type="ORF">PR002_g656</name>
    <name evidence="3" type="ORF">PR003_g844</name>
</gene>
<evidence type="ECO:0000313" key="3">
    <source>
        <dbReference type="EMBL" id="KAE9359259.1"/>
    </source>
</evidence>
<dbReference type="Proteomes" id="UP000434957">
    <property type="component" value="Unassembled WGS sequence"/>
</dbReference>
<dbReference type="EMBL" id="QXFT01000020">
    <property type="protein sequence ID" value="KAE9359259.1"/>
    <property type="molecule type" value="Genomic_DNA"/>
</dbReference>
<evidence type="ECO:0000313" key="4">
    <source>
        <dbReference type="Proteomes" id="UP000429607"/>
    </source>
</evidence>